<dbReference type="EMBL" id="JBJJXI010000022">
    <property type="protein sequence ID" value="KAL3404857.1"/>
    <property type="molecule type" value="Genomic_DNA"/>
</dbReference>
<organism evidence="4 5">
    <name type="scientific">Trichogramma kaykai</name>
    <dbReference type="NCBI Taxonomy" id="54128"/>
    <lineage>
        <taxon>Eukaryota</taxon>
        <taxon>Metazoa</taxon>
        <taxon>Ecdysozoa</taxon>
        <taxon>Arthropoda</taxon>
        <taxon>Hexapoda</taxon>
        <taxon>Insecta</taxon>
        <taxon>Pterygota</taxon>
        <taxon>Neoptera</taxon>
        <taxon>Endopterygota</taxon>
        <taxon>Hymenoptera</taxon>
        <taxon>Apocrita</taxon>
        <taxon>Proctotrupomorpha</taxon>
        <taxon>Chalcidoidea</taxon>
        <taxon>Trichogrammatidae</taxon>
        <taxon>Trichogramma</taxon>
    </lineage>
</organism>
<dbReference type="PROSITE" id="PS50088">
    <property type="entry name" value="ANK_REPEAT"/>
    <property type="match status" value="3"/>
</dbReference>
<feature type="repeat" description="ANK" evidence="3">
    <location>
        <begin position="72"/>
        <end position="104"/>
    </location>
</feature>
<dbReference type="SUPFAM" id="SSF48403">
    <property type="entry name" value="Ankyrin repeat"/>
    <property type="match status" value="1"/>
</dbReference>
<sequence>MERKIITKEKVVELLLSYSADPTKTNEDGLTSLLIVTQASFKNDGMMQLLLEGIKNSPLIYQNLELNTEDRNGDTALHHALANGDWEMAKLLMKNGADPDTFNKVGATPLHVISRNDICTKLEEFFRLVDANYEVKVRVNARDANGNSPLHFAISRDHRPTIELLLSRKADPNVANAAGSTPLHLICDESRDENLARFYLKICEKNHKSVHMNKKDSQGRTPLQLAVKNLQPELCQLLMDYIPDKNLDNFSFPSEYRDIRPVFEATRLEAAANLLWILEILASRKCEPTLDNAMAMLGFLNDHGLFYQGHQRAIEELRQLPEDDSFVVRAQKTELIPGQSLWDLLRLRPGQQQQVIKYSYYSRIARTWELGNLPRLQQRACFAHMHELMLRDFCSKWAAKSHAAMFDHKLIVDDDFSNENLYDICTAREKITR</sequence>
<dbReference type="Pfam" id="PF12796">
    <property type="entry name" value="Ank_2"/>
    <property type="match status" value="2"/>
</dbReference>
<evidence type="ECO:0000313" key="5">
    <source>
        <dbReference type="Proteomes" id="UP001627154"/>
    </source>
</evidence>
<evidence type="ECO:0000313" key="4">
    <source>
        <dbReference type="EMBL" id="KAL3404857.1"/>
    </source>
</evidence>
<reference evidence="4 5" key="1">
    <citation type="journal article" date="2024" name="bioRxiv">
        <title>A reference genome for Trichogramma kaykai: A tiny desert-dwelling parasitoid wasp with competing sex-ratio distorters.</title>
        <authorList>
            <person name="Culotta J."/>
            <person name="Lindsey A.R."/>
        </authorList>
    </citation>
    <scope>NUCLEOTIDE SEQUENCE [LARGE SCALE GENOMIC DNA]</scope>
    <source>
        <strain evidence="4 5">KSX58</strain>
    </source>
</reference>
<dbReference type="InterPro" id="IPR036770">
    <property type="entry name" value="Ankyrin_rpt-contain_sf"/>
</dbReference>
<dbReference type="AlphaFoldDB" id="A0ABD2XHL6"/>
<feature type="repeat" description="ANK" evidence="3">
    <location>
        <begin position="218"/>
        <end position="250"/>
    </location>
</feature>
<dbReference type="Proteomes" id="UP001627154">
    <property type="component" value="Unassembled WGS sequence"/>
</dbReference>
<comment type="caution">
    <text evidence="4">The sequence shown here is derived from an EMBL/GenBank/DDBJ whole genome shotgun (WGS) entry which is preliminary data.</text>
</comment>
<dbReference type="SMART" id="SM00248">
    <property type="entry name" value="ANK"/>
    <property type="match status" value="4"/>
</dbReference>
<keyword evidence="5" id="KW-1185">Reference proteome</keyword>
<keyword evidence="1" id="KW-0677">Repeat</keyword>
<dbReference type="PROSITE" id="PS50297">
    <property type="entry name" value="ANK_REP_REGION"/>
    <property type="match status" value="2"/>
</dbReference>
<name>A0ABD2XHL6_9HYME</name>
<dbReference type="InterPro" id="IPR002110">
    <property type="entry name" value="Ankyrin_rpt"/>
</dbReference>
<dbReference type="Gene3D" id="1.25.40.20">
    <property type="entry name" value="Ankyrin repeat-containing domain"/>
    <property type="match status" value="3"/>
</dbReference>
<gene>
    <name evidence="4" type="ORF">TKK_002518</name>
</gene>
<evidence type="ECO:0000256" key="2">
    <source>
        <dbReference type="ARBA" id="ARBA00023043"/>
    </source>
</evidence>
<proteinExistence type="predicted"/>
<protein>
    <submittedName>
        <fullName evidence="4">Uncharacterized protein</fullName>
    </submittedName>
</protein>
<dbReference type="InterPro" id="IPR050776">
    <property type="entry name" value="Ank_Repeat/CDKN_Inhibitor"/>
</dbReference>
<dbReference type="PANTHER" id="PTHR24201">
    <property type="entry name" value="ANK_REP_REGION DOMAIN-CONTAINING PROTEIN"/>
    <property type="match status" value="1"/>
</dbReference>
<accession>A0ABD2XHL6</accession>
<keyword evidence="2 3" id="KW-0040">ANK repeat</keyword>
<evidence type="ECO:0000256" key="3">
    <source>
        <dbReference type="PROSITE-ProRule" id="PRU00023"/>
    </source>
</evidence>
<feature type="repeat" description="ANK" evidence="3">
    <location>
        <begin position="145"/>
        <end position="177"/>
    </location>
</feature>
<evidence type="ECO:0000256" key="1">
    <source>
        <dbReference type="ARBA" id="ARBA00022737"/>
    </source>
</evidence>